<dbReference type="STRING" id="1385510.GCA_000425205_00865"/>
<dbReference type="InterPro" id="IPR054608">
    <property type="entry name" value="SYY-like_C"/>
</dbReference>
<evidence type="ECO:0000256" key="4">
    <source>
        <dbReference type="ARBA" id="ARBA00022741"/>
    </source>
</evidence>
<evidence type="ECO:0000256" key="7">
    <source>
        <dbReference type="ARBA" id="ARBA00022917"/>
    </source>
</evidence>
<dbReference type="GO" id="GO:0004831">
    <property type="term" value="F:tyrosine-tRNA ligase activity"/>
    <property type="evidence" value="ECO:0007669"/>
    <property type="project" value="UniProtKB-UniRule"/>
</dbReference>
<dbReference type="InterPro" id="IPR001412">
    <property type="entry name" value="aa-tRNA-synth_I_CS"/>
</dbReference>
<evidence type="ECO:0000313" key="14">
    <source>
        <dbReference type="EMBL" id="KGX93337.1"/>
    </source>
</evidence>
<dbReference type="PANTHER" id="PTHR11766">
    <property type="entry name" value="TYROSYL-TRNA SYNTHETASE"/>
    <property type="match status" value="1"/>
</dbReference>
<dbReference type="InterPro" id="IPR002305">
    <property type="entry name" value="aa-tRNA-synth_Ic"/>
</dbReference>
<dbReference type="FunFam" id="3.40.50.620:FF:000008">
    <property type="entry name" value="Tyrosine--tRNA ligase"/>
    <property type="match status" value="1"/>
</dbReference>
<comment type="subcellular location">
    <subcellularLocation>
        <location evidence="1 11">Cytoplasm</location>
    </subcellularLocation>
</comment>
<sequence length="423" mass="47803">MHIIEDLKARGLLNQATDEEGLKKHLSEDQVTLYCGFDPTGDSLHIGHLLPALMLKRFQLAGHRPIALVGGGTGMIGDPSGRSTERQLNDEGTVRYYSERLKGQLAKILNFDQGDNAAMARNNLDWLGEISTIEFLRDYGKHFGINYMLAKDSVESRIENGISFTEFTYMILQSVDFKKLYENDNCTLQIGGSDQWGNITAGLELIRRTSAEGEQAKAYGLTVPLITKSDGTKFGKTAGGAVWLDPEKTTPYEFYQFWINTDDRDVVNFLHYFTFLDLNEIEELQKEVQTQPEKRVAQRRLAEEMTKLVHDEAALEQAQKITEALFKGELKELTGAEIEQGFKDVPTHVLEDAEKGLIDLLVEAGISSSKRQAREDIQNGAIYINGEREQELTYSVSAEDRIDDKFIIIRRGKKKYTLIRYEG</sequence>
<evidence type="ECO:0000313" key="15">
    <source>
        <dbReference type="Proteomes" id="UP000030528"/>
    </source>
</evidence>
<feature type="binding site" evidence="11">
    <location>
        <position position="173"/>
    </location>
    <ligand>
        <name>L-tyrosine</name>
        <dbReference type="ChEBI" id="CHEBI:58315"/>
    </ligand>
</feature>
<reference evidence="14 15" key="1">
    <citation type="submission" date="2013-08" db="EMBL/GenBank/DDBJ databases">
        <authorList>
            <person name="Huang J."/>
            <person name="Wang G."/>
        </authorList>
    </citation>
    <scope>NUCLEOTIDE SEQUENCE [LARGE SCALE GENOMIC DNA]</scope>
    <source>
        <strain evidence="14 15">JSM 076056</strain>
    </source>
</reference>
<evidence type="ECO:0000256" key="5">
    <source>
        <dbReference type="ARBA" id="ARBA00022840"/>
    </source>
</evidence>
<name>A0A0A5IBW6_9BACI</name>
<dbReference type="NCBIfam" id="TIGR00234">
    <property type="entry name" value="tyrS"/>
    <property type="match status" value="1"/>
</dbReference>
<feature type="short sequence motif" description="'HIGH' region" evidence="11">
    <location>
        <begin position="39"/>
        <end position="48"/>
    </location>
</feature>
<evidence type="ECO:0000256" key="10">
    <source>
        <dbReference type="ARBA" id="ARBA00060965"/>
    </source>
</evidence>
<dbReference type="GO" id="GO:0003723">
    <property type="term" value="F:RNA binding"/>
    <property type="evidence" value="ECO:0007669"/>
    <property type="project" value="UniProtKB-KW"/>
</dbReference>
<keyword evidence="8 11" id="KW-0030">Aminoacyl-tRNA synthetase</keyword>
<comment type="subunit">
    <text evidence="11">Homodimer.</text>
</comment>
<dbReference type="OrthoDB" id="9804243at2"/>
<dbReference type="CDD" id="cd00395">
    <property type="entry name" value="Tyr_Trp_RS_core"/>
    <property type="match status" value="1"/>
</dbReference>
<dbReference type="PROSITE" id="PS50889">
    <property type="entry name" value="S4"/>
    <property type="match status" value="1"/>
</dbReference>
<keyword evidence="4 11" id="KW-0547">Nucleotide-binding</keyword>
<evidence type="ECO:0000256" key="11">
    <source>
        <dbReference type="HAMAP-Rule" id="MF_02006"/>
    </source>
</evidence>
<dbReference type="EMBL" id="AVPE01000002">
    <property type="protein sequence ID" value="KGX93337.1"/>
    <property type="molecule type" value="Genomic_DNA"/>
</dbReference>
<dbReference type="HAMAP" id="MF_02006">
    <property type="entry name" value="Tyr_tRNA_synth_type1"/>
    <property type="match status" value="1"/>
</dbReference>
<evidence type="ECO:0000256" key="8">
    <source>
        <dbReference type="ARBA" id="ARBA00023146"/>
    </source>
</evidence>
<dbReference type="FunFam" id="1.10.240.10:FF:000001">
    <property type="entry name" value="Tyrosine--tRNA ligase"/>
    <property type="match status" value="1"/>
</dbReference>
<dbReference type="RefSeq" id="WP_026801901.1">
    <property type="nucleotide sequence ID" value="NZ_AVPE01000002.1"/>
</dbReference>
<dbReference type="Pfam" id="PF22421">
    <property type="entry name" value="SYY_C-terminal"/>
    <property type="match status" value="1"/>
</dbReference>
<feature type="binding site" evidence="11">
    <location>
        <position position="169"/>
    </location>
    <ligand>
        <name>L-tyrosine</name>
        <dbReference type="ChEBI" id="CHEBI:58315"/>
    </ligand>
</feature>
<protein>
    <recommendedName>
        <fullName evidence="11">Tyrosine--tRNA ligase</fullName>
        <ecNumber evidence="11">6.1.1.1</ecNumber>
    </recommendedName>
    <alternativeName>
        <fullName evidence="11">Tyrosyl-tRNA synthetase</fullName>
        <shortName evidence="11">TyrRS</shortName>
    </alternativeName>
</protein>
<dbReference type="SUPFAM" id="SSF52374">
    <property type="entry name" value="Nucleotidylyl transferase"/>
    <property type="match status" value="1"/>
</dbReference>
<evidence type="ECO:0000256" key="3">
    <source>
        <dbReference type="ARBA" id="ARBA00022598"/>
    </source>
</evidence>
<keyword evidence="5 11" id="KW-0067">ATP-binding</keyword>
<dbReference type="InterPro" id="IPR036986">
    <property type="entry name" value="S4_RNA-bd_sf"/>
</dbReference>
<dbReference type="SUPFAM" id="SSF55174">
    <property type="entry name" value="Alpha-L RNA-binding motif"/>
    <property type="match status" value="1"/>
</dbReference>
<dbReference type="Gene3D" id="3.10.290.10">
    <property type="entry name" value="RNA-binding S4 domain"/>
    <property type="match status" value="1"/>
</dbReference>
<dbReference type="GO" id="GO:0005524">
    <property type="term" value="F:ATP binding"/>
    <property type="evidence" value="ECO:0007669"/>
    <property type="project" value="UniProtKB-UniRule"/>
</dbReference>
<comment type="catalytic activity">
    <reaction evidence="9 11">
        <text>tRNA(Tyr) + L-tyrosine + ATP = L-tyrosyl-tRNA(Tyr) + AMP + diphosphate + H(+)</text>
        <dbReference type="Rhea" id="RHEA:10220"/>
        <dbReference type="Rhea" id="RHEA-COMP:9706"/>
        <dbReference type="Rhea" id="RHEA-COMP:9707"/>
        <dbReference type="ChEBI" id="CHEBI:15378"/>
        <dbReference type="ChEBI" id="CHEBI:30616"/>
        <dbReference type="ChEBI" id="CHEBI:33019"/>
        <dbReference type="ChEBI" id="CHEBI:58315"/>
        <dbReference type="ChEBI" id="CHEBI:78442"/>
        <dbReference type="ChEBI" id="CHEBI:78536"/>
        <dbReference type="ChEBI" id="CHEBI:456215"/>
        <dbReference type="EC" id="6.1.1.1"/>
    </reaction>
</comment>
<dbReference type="Gene3D" id="3.40.50.620">
    <property type="entry name" value="HUPs"/>
    <property type="match status" value="1"/>
</dbReference>
<evidence type="ECO:0000259" key="13">
    <source>
        <dbReference type="SMART" id="SM00363"/>
    </source>
</evidence>
<feature type="binding site" evidence="11">
    <location>
        <position position="34"/>
    </location>
    <ligand>
        <name>L-tyrosine</name>
        <dbReference type="ChEBI" id="CHEBI:58315"/>
    </ligand>
</feature>
<accession>A0A0A5IBW6</accession>
<dbReference type="PROSITE" id="PS00178">
    <property type="entry name" value="AA_TRNA_LIGASE_I"/>
    <property type="match status" value="1"/>
</dbReference>
<keyword evidence="7 11" id="KW-0648">Protein biosynthesis</keyword>
<feature type="short sequence motif" description="'KMSKS' region" evidence="11">
    <location>
        <begin position="233"/>
        <end position="237"/>
    </location>
</feature>
<dbReference type="AlphaFoldDB" id="A0A0A5IBW6"/>
<dbReference type="InterPro" id="IPR014729">
    <property type="entry name" value="Rossmann-like_a/b/a_fold"/>
</dbReference>
<dbReference type="eggNOG" id="COG0162">
    <property type="taxonomic scope" value="Bacteria"/>
</dbReference>
<feature type="domain" description="RNA-binding S4" evidence="13">
    <location>
        <begin position="355"/>
        <end position="417"/>
    </location>
</feature>
<dbReference type="Proteomes" id="UP000030528">
    <property type="component" value="Unassembled WGS sequence"/>
</dbReference>
<dbReference type="PANTHER" id="PTHR11766:SF0">
    <property type="entry name" value="TYROSINE--TRNA LIGASE, MITOCHONDRIAL"/>
    <property type="match status" value="1"/>
</dbReference>
<keyword evidence="3 11" id="KW-0436">Ligase</keyword>
<dbReference type="EC" id="6.1.1.1" evidence="11"/>
<dbReference type="InterPro" id="IPR002942">
    <property type="entry name" value="S4_RNA-bd"/>
</dbReference>
<dbReference type="GO" id="GO:0006437">
    <property type="term" value="P:tyrosyl-tRNA aminoacylation"/>
    <property type="evidence" value="ECO:0007669"/>
    <property type="project" value="UniProtKB-UniRule"/>
</dbReference>
<dbReference type="SMART" id="SM00363">
    <property type="entry name" value="S4"/>
    <property type="match status" value="1"/>
</dbReference>
<dbReference type="InterPro" id="IPR002307">
    <property type="entry name" value="Tyr-tRNA-ligase"/>
</dbReference>
<keyword evidence="2 11" id="KW-0963">Cytoplasm</keyword>
<evidence type="ECO:0000256" key="6">
    <source>
        <dbReference type="ARBA" id="ARBA00022884"/>
    </source>
</evidence>
<gene>
    <name evidence="11" type="primary">tyrS</name>
    <name evidence="14" type="ORF">N781_09770</name>
</gene>
<evidence type="ECO:0000256" key="1">
    <source>
        <dbReference type="ARBA" id="ARBA00004496"/>
    </source>
</evidence>
<dbReference type="InterPro" id="IPR024107">
    <property type="entry name" value="Tyr-tRNA-ligase_bac_1"/>
</dbReference>
<dbReference type="Pfam" id="PF00579">
    <property type="entry name" value="tRNA-synt_1b"/>
    <property type="match status" value="1"/>
</dbReference>
<dbReference type="GO" id="GO:0042803">
    <property type="term" value="F:protein homodimerization activity"/>
    <property type="evidence" value="ECO:0007669"/>
    <property type="project" value="UniProtKB-ARBA"/>
</dbReference>
<dbReference type="InterPro" id="IPR024088">
    <property type="entry name" value="Tyr-tRNA-ligase_bac-type"/>
</dbReference>
<dbReference type="Gene3D" id="1.10.240.10">
    <property type="entry name" value="Tyrosyl-Transfer RNA Synthetase"/>
    <property type="match status" value="1"/>
</dbReference>
<evidence type="ECO:0000256" key="9">
    <source>
        <dbReference type="ARBA" id="ARBA00048248"/>
    </source>
</evidence>
<evidence type="ECO:0000256" key="2">
    <source>
        <dbReference type="ARBA" id="ARBA00022490"/>
    </source>
</evidence>
<evidence type="ECO:0000256" key="12">
    <source>
        <dbReference type="PROSITE-ProRule" id="PRU00182"/>
    </source>
</evidence>
<dbReference type="CDD" id="cd00165">
    <property type="entry name" value="S4"/>
    <property type="match status" value="1"/>
</dbReference>
<proteinExistence type="inferred from homology"/>
<feature type="binding site" evidence="11">
    <location>
        <position position="236"/>
    </location>
    <ligand>
        <name>ATP</name>
        <dbReference type="ChEBI" id="CHEBI:30616"/>
    </ligand>
</feature>
<comment type="function">
    <text evidence="11">Catalyzes the attachment of tyrosine to tRNA(Tyr) in a two-step reaction: tyrosine is first activated by ATP to form Tyr-AMP and then transferred to the acceptor end of tRNA(Tyr).</text>
</comment>
<keyword evidence="15" id="KW-1185">Reference proteome</keyword>
<keyword evidence="6 12" id="KW-0694">RNA-binding</keyword>
<comment type="similarity">
    <text evidence="10 11">Belongs to the class-I aminoacyl-tRNA synthetase family. TyrS type 1 subfamily.</text>
</comment>
<dbReference type="PRINTS" id="PR01040">
    <property type="entry name" value="TRNASYNTHTYR"/>
</dbReference>
<organism evidence="14 15">
    <name type="scientific">Pontibacillus halophilus JSM 076056 = DSM 19796</name>
    <dbReference type="NCBI Taxonomy" id="1385510"/>
    <lineage>
        <taxon>Bacteria</taxon>
        <taxon>Bacillati</taxon>
        <taxon>Bacillota</taxon>
        <taxon>Bacilli</taxon>
        <taxon>Bacillales</taxon>
        <taxon>Bacillaceae</taxon>
        <taxon>Pontibacillus</taxon>
    </lineage>
</organism>
<dbReference type="GO" id="GO:0005829">
    <property type="term" value="C:cytosol"/>
    <property type="evidence" value="ECO:0007669"/>
    <property type="project" value="TreeGrafter"/>
</dbReference>
<comment type="caution">
    <text evidence="14">The sequence shown here is derived from an EMBL/GenBank/DDBJ whole genome shotgun (WGS) entry which is preliminary data.</text>
</comment>